<dbReference type="EMBL" id="CP097253">
    <property type="protein sequence ID" value="UUR06960.1"/>
    <property type="molecule type" value="Genomic_DNA"/>
</dbReference>
<keyword evidence="3" id="KW-1185">Reference proteome</keyword>
<feature type="chain" id="PRO_5045936281" description="Porin" evidence="1">
    <location>
        <begin position="30"/>
        <end position="407"/>
    </location>
</feature>
<proteinExistence type="predicted"/>
<gene>
    <name evidence="2" type="ORF">M1K48_08315</name>
</gene>
<evidence type="ECO:0008006" key="4">
    <source>
        <dbReference type="Google" id="ProtNLM"/>
    </source>
</evidence>
<reference evidence="2 3" key="1">
    <citation type="submission" date="2022-05" db="EMBL/GenBank/DDBJ databases">
        <title>S8-45 Sphingomonas ultraviolaceadurans.</title>
        <authorList>
            <person name="Liu Y."/>
        </authorList>
    </citation>
    <scope>NUCLEOTIDE SEQUENCE [LARGE SCALE GENOMIC DNA]</scope>
    <source>
        <strain evidence="2 3">S8-45</strain>
    </source>
</reference>
<name>A0ABY5MTB3_9SPHN</name>
<keyword evidence="1" id="KW-0732">Signal</keyword>
<feature type="signal peptide" evidence="1">
    <location>
        <begin position="1"/>
        <end position="29"/>
    </location>
</feature>
<dbReference type="Proteomes" id="UP000831921">
    <property type="component" value="Chromosome"/>
</dbReference>
<dbReference type="RefSeq" id="WP_249454307.1">
    <property type="nucleotide sequence ID" value="NZ_CP097253.1"/>
</dbReference>
<sequence>MIAGTHLLRALAGASLLPLLAAAPAQAQAQTETYLDLQAGLGYSTNPDLRRDGVGSAFGRVSAYGYHGWGTERSRSNISAYVENSTFFRRYGNRQLFSVQGNNSTQVSETVTVFGSAGFSGDYGAQLSSRFFGAPVNTTPVNPVIPEGSVIVVNPDLAALSQRQYRIFGNAGLSYTLSPRDSLIGTVGAQRLFFKGNASGLLDYNQYDTSLAWQRQVNERLSGGIRVIASKTDYELGRSVLTYGPQLTAELKLNETLRAGGAIGFVRTERDLGVLGNDNSTDLAFDASVCRDLEYERMCARIARRTQSDSIGASPTSSSLTADYSRRLNARDQIQLAIAGTTTDAGGNFAIGRQNFYSLSGAFDRKISPRLSAGVNVAARKLTIGGPDPKADIGGSLFIRNRFGSVR</sequence>
<evidence type="ECO:0000313" key="3">
    <source>
        <dbReference type="Proteomes" id="UP000831921"/>
    </source>
</evidence>
<protein>
    <recommendedName>
        <fullName evidence="4">Porin</fullName>
    </recommendedName>
</protein>
<organism evidence="2 3">
    <name type="scientific">Sphingomonas glaciei</name>
    <dbReference type="NCBI Taxonomy" id="2938948"/>
    <lineage>
        <taxon>Bacteria</taxon>
        <taxon>Pseudomonadati</taxon>
        <taxon>Pseudomonadota</taxon>
        <taxon>Alphaproteobacteria</taxon>
        <taxon>Sphingomonadales</taxon>
        <taxon>Sphingomonadaceae</taxon>
        <taxon>Sphingomonas</taxon>
    </lineage>
</organism>
<evidence type="ECO:0000256" key="1">
    <source>
        <dbReference type="SAM" id="SignalP"/>
    </source>
</evidence>
<evidence type="ECO:0000313" key="2">
    <source>
        <dbReference type="EMBL" id="UUR06960.1"/>
    </source>
</evidence>
<accession>A0ABY5MTB3</accession>